<dbReference type="GO" id="GO:0005524">
    <property type="term" value="F:ATP binding"/>
    <property type="evidence" value="ECO:0007669"/>
    <property type="project" value="UniProtKB-KW"/>
</dbReference>
<keyword evidence="12" id="KW-1185">Reference proteome</keyword>
<evidence type="ECO:0000256" key="2">
    <source>
        <dbReference type="ARBA" id="ARBA00022679"/>
    </source>
</evidence>
<comment type="similarity">
    <text evidence="1 7">Belongs to the aminoglycoside phosphotransferase family.</text>
</comment>
<dbReference type="InterPro" id="IPR002575">
    <property type="entry name" value="Aminoglycoside_PTrfase"/>
</dbReference>
<feature type="binding site" evidence="9">
    <location>
        <position position="202"/>
    </location>
    <ligand>
        <name>Mg(2+)</name>
        <dbReference type="ChEBI" id="CHEBI:18420"/>
    </ligand>
</feature>
<feature type="domain" description="Aminoglycoside phosphotransferase" evidence="10">
    <location>
        <begin position="48"/>
        <end position="248"/>
    </location>
</feature>
<accession>A0A3N1HSX5</accession>
<feature type="binding site" evidence="9">
    <location>
        <position position="188"/>
    </location>
    <ligand>
        <name>Mg(2+)</name>
        <dbReference type="ChEBI" id="CHEBI:18420"/>
    </ligand>
</feature>
<comment type="caution">
    <text evidence="11">The sequence shown here is derived from an EMBL/GenBank/DDBJ whole genome shotgun (WGS) entry which is preliminary data.</text>
</comment>
<dbReference type="InterPro" id="IPR011009">
    <property type="entry name" value="Kinase-like_dom_sf"/>
</dbReference>
<evidence type="ECO:0000256" key="6">
    <source>
        <dbReference type="ARBA" id="ARBA00023251"/>
    </source>
</evidence>
<keyword evidence="6 7" id="KW-0046">Antibiotic resistance</keyword>
<keyword evidence="9" id="KW-0460">Magnesium</keyword>
<dbReference type="InterPro" id="IPR024165">
    <property type="entry name" value="Kan/Strep_kinase"/>
</dbReference>
<dbReference type="GO" id="GO:0016773">
    <property type="term" value="F:phosphotransferase activity, alcohol group as acceptor"/>
    <property type="evidence" value="ECO:0007669"/>
    <property type="project" value="InterPro"/>
</dbReference>
<sequence>MTGTPPGRPPVAAVPTGAVPVPDLVRSVLPGRRLDPVWRNEAGGLTWRTDDAGPARHVKWTPHGAAALDIPAEAGRLRWLAGRVVVPEVVAVEHDDGGTVLVTATLPGRSAVDPRWLAAPEVAVTAVGRGLRAFHDALPVEGCPFSWTAEHRLARLRPDVPAEVRARLGDVPDVDHLVVAHGDACMPNTLLDDDGRPAAHVDVGALGLADRWADLAVASWSTAWNVGPGYEDLLLEAYGVERDDARVAYYRELWDASP</sequence>
<dbReference type="Gene3D" id="3.90.1200.10">
    <property type="match status" value="1"/>
</dbReference>
<evidence type="ECO:0000313" key="12">
    <source>
        <dbReference type="Proteomes" id="UP000276232"/>
    </source>
</evidence>
<protein>
    <submittedName>
        <fullName evidence="11">Kanamycin kinase</fullName>
    </submittedName>
</protein>
<evidence type="ECO:0000256" key="8">
    <source>
        <dbReference type="PIRSR" id="PIRSR000706-1"/>
    </source>
</evidence>
<dbReference type="EMBL" id="RJKN01000001">
    <property type="protein sequence ID" value="ROP45587.1"/>
    <property type="molecule type" value="Genomic_DNA"/>
</dbReference>
<dbReference type="Proteomes" id="UP000276232">
    <property type="component" value="Unassembled WGS sequence"/>
</dbReference>
<evidence type="ECO:0000256" key="9">
    <source>
        <dbReference type="PIRSR" id="PIRSR000706-2"/>
    </source>
</evidence>
<dbReference type="InParanoid" id="A0A3N1HSX5"/>
<evidence type="ECO:0000256" key="3">
    <source>
        <dbReference type="ARBA" id="ARBA00022741"/>
    </source>
</evidence>
<dbReference type="GO" id="GO:0046677">
    <property type="term" value="P:response to antibiotic"/>
    <property type="evidence" value="ECO:0007669"/>
    <property type="project" value="UniProtKB-KW"/>
</dbReference>
<evidence type="ECO:0000256" key="4">
    <source>
        <dbReference type="ARBA" id="ARBA00022777"/>
    </source>
</evidence>
<dbReference type="Gene3D" id="3.30.200.20">
    <property type="entry name" value="Phosphorylase Kinase, domain 1"/>
    <property type="match status" value="1"/>
</dbReference>
<evidence type="ECO:0000256" key="1">
    <source>
        <dbReference type="ARBA" id="ARBA00006219"/>
    </source>
</evidence>
<keyword evidence="9" id="KW-0479">Metal-binding</keyword>
<evidence type="ECO:0000256" key="7">
    <source>
        <dbReference type="PIRNR" id="PIRNR000706"/>
    </source>
</evidence>
<gene>
    <name evidence="11" type="ORF">EDC03_0191</name>
</gene>
<reference evidence="11 12" key="1">
    <citation type="journal article" date="2015" name="Stand. Genomic Sci.">
        <title>Genomic Encyclopedia of Bacterial and Archaeal Type Strains, Phase III: the genomes of soil and plant-associated and newly described type strains.</title>
        <authorList>
            <person name="Whitman W.B."/>
            <person name="Woyke T."/>
            <person name="Klenk H.P."/>
            <person name="Zhou Y."/>
            <person name="Lilburn T.G."/>
            <person name="Beck B.J."/>
            <person name="De Vos P."/>
            <person name="Vandamme P."/>
            <person name="Eisen J.A."/>
            <person name="Garrity G."/>
            <person name="Hugenholtz P."/>
            <person name="Kyrpides N.C."/>
        </authorList>
    </citation>
    <scope>NUCLEOTIDE SEQUENCE [LARGE SCALE GENOMIC DNA]</scope>
    <source>
        <strain evidence="11 12">CECT 7306</strain>
    </source>
</reference>
<proteinExistence type="inferred from homology"/>
<dbReference type="GO" id="GO:0016301">
    <property type="term" value="F:kinase activity"/>
    <property type="evidence" value="ECO:0007669"/>
    <property type="project" value="UniProtKB-KW"/>
</dbReference>
<organism evidence="11 12">
    <name type="scientific">Pseudokineococcus lusitanus</name>
    <dbReference type="NCBI Taxonomy" id="763993"/>
    <lineage>
        <taxon>Bacteria</taxon>
        <taxon>Bacillati</taxon>
        <taxon>Actinomycetota</taxon>
        <taxon>Actinomycetes</taxon>
        <taxon>Kineosporiales</taxon>
        <taxon>Kineosporiaceae</taxon>
        <taxon>Pseudokineococcus</taxon>
    </lineage>
</organism>
<evidence type="ECO:0000256" key="5">
    <source>
        <dbReference type="ARBA" id="ARBA00022840"/>
    </source>
</evidence>
<keyword evidence="2 7" id="KW-0808">Transferase</keyword>
<name>A0A3N1HSX5_9ACTN</name>
<dbReference type="Pfam" id="PF01636">
    <property type="entry name" value="APH"/>
    <property type="match status" value="1"/>
</dbReference>
<keyword evidence="5 7" id="KW-0067">ATP-binding</keyword>
<dbReference type="CDD" id="cd05150">
    <property type="entry name" value="APH"/>
    <property type="match status" value="1"/>
</dbReference>
<dbReference type="PIRSF" id="PIRSF000706">
    <property type="entry name" value="Kanamycin_kin"/>
    <property type="match status" value="1"/>
</dbReference>
<dbReference type="GO" id="GO:0046872">
    <property type="term" value="F:metal ion binding"/>
    <property type="evidence" value="ECO:0007669"/>
    <property type="project" value="UniProtKB-KW"/>
</dbReference>
<dbReference type="SUPFAM" id="SSF56112">
    <property type="entry name" value="Protein kinase-like (PK-like)"/>
    <property type="match status" value="1"/>
</dbReference>
<feature type="active site" description="Proton acceptor" evidence="8">
    <location>
        <position position="183"/>
    </location>
</feature>
<dbReference type="AlphaFoldDB" id="A0A3N1HSX5"/>
<keyword evidence="3 7" id="KW-0547">Nucleotide-binding</keyword>
<keyword evidence="4 7" id="KW-0418">Kinase</keyword>
<evidence type="ECO:0000313" key="11">
    <source>
        <dbReference type="EMBL" id="ROP45587.1"/>
    </source>
</evidence>
<evidence type="ECO:0000259" key="10">
    <source>
        <dbReference type="Pfam" id="PF01636"/>
    </source>
</evidence>